<accession>A0A024UFD0</accession>
<evidence type="ECO:0000313" key="3">
    <source>
        <dbReference type="EMBL" id="ETW04597.1"/>
    </source>
</evidence>
<feature type="domain" description="Peptidase S33 tripeptidyl aminopeptidase-like C-terminal" evidence="2">
    <location>
        <begin position="427"/>
        <end position="511"/>
    </location>
</feature>
<feature type="transmembrane region" description="Helical" evidence="1">
    <location>
        <begin position="576"/>
        <end position="599"/>
    </location>
</feature>
<reference evidence="3" key="1">
    <citation type="submission" date="2013-12" db="EMBL/GenBank/DDBJ databases">
        <title>The Genome Sequence of Aphanomyces invadans NJM9701.</title>
        <authorList>
            <consortium name="The Broad Institute Genomics Platform"/>
            <person name="Russ C."/>
            <person name="Tyler B."/>
            <person name="van West P."/>
            <person name="Dieguez-Uribeondo J."/>
            <person name="Young S.K."/>
            <person name="Zeng Q."/>
            <person name="Gargeya S."/>
            <person name="Fitzgerald M."/>
            <person name="Abouelleil A."/>
            <person name="Alvarado L."/>
            <person name="Chapman S.B."/>
            <person name="Gainer-Dewar J."/>
            <person name="Goldberg J."/>
            <person name="Griggs A."/>
            <person name="Gujja S."/>
            <person name="Hansen M."/>
            <person name="Howarth C."/>
            <person name="Imamovic A."/>
            <person name="Ireland A."/>
            <person name="Larimer J."/>
            <person name="McCowan C."/>
            <person name="Murphy C."/>
            <person name="Pearson M."/>
            <person name="Poon T.W."/>
            <person name="Priest M."/>
            <person name="Roberts A."/>
            <person name="Saif S."/>
            <person name="Shea T."/>
            <person name="Sykes S."/>
            <person name="Wortman J."/>
            <person name="Nusbaum C."/>
            <person name="Birren B."/>
        </authorList>
    </citation>
    <scope>NUCLEOTIDE SEQUENCE [LARGE SCALE GENOMIC DNA]</scope>
    <source>
        <strain evidence="3">NJM9701</strain>
    </source>
</reference>
<dbReference type="OrthoDB" id="425534at2759"/>
<keyword evidence="1" id="KW-0472">Membrane</keyword>
<gene>
    <name evidence="3" type="ORF">H310_03803</name>
</gene>
<dbReference type="Pfam" id="PF08386">
    <property type="entry name" value="Abhydrolase_4"/>
    <property type="match status" value="1"/>
</dbReference>
<dbReference type="VEuPathDB" id="FungiDB:H310_03803"/>
<sequence>MAPPPLDGWYRCSESTFGGSGGLVAECGKYTMPLCHPGLCNDTSRTLDVFVKRVLAANTTANPKVLWMVQGGPGLSSADLDGWLADMYTMLHGQVTLMTMDHRGVGRSSYLTCTAAQATTGGSPGGRDITRGELPACLASVRRKFGASNSAAFSITSAATDLLTVIDATSLPAQEVYVYGVSYGTMWVQRAMLLEPHFPATNIRGYILDGVVTHSGPRRLVFSDWDTNHGRVASAYFDLCTQDAFCAAKFVRSTLAATAAVLYTRLNGASHPCHAFVQTNFGDAAGLKILFSSYLQDPTLRALIPVLVYRLERCNAGDIVVLQTILNSIHGLVNMPRVGAAYYSELVRNVVGYSELWELPTPTLEALQERFDSSIVASGMFNALPEYCIYSGATDPACVATNSVVTPSVAFVYTPDAYFNQTLRSQVVVPSKASVLLLNGGLDPQTPLFGAHDTRDLLQSARKLLVEFPYCTHGIVGMSITTNASAPPCGQSILASYVMASGDLAAVDTSCLHSLRPMSFQLSLEFAATVVPGIAGDLYDGTLPLSATAPPSKLTTIRPLTTPLATTAMAVPSPPYFVEFAILCELVVVAAVAVGLLTWEVRLRAARRRRNVQEK</sequence>
<proteinExistence type="predicted"/>
<dbReference type="RefSeq" id="XP_008866037.1">
    <property type="nucleotide sequence ID" value="XM_008867815.1"/>
</dbReference>
<dbReference type="InterPro" id="IPR013595">
    <property type="entry name" value="Pept_S33_TAP-like_C"/>
</dbReference>
<dbReference type="EMBL" id="KI913957">
    <property type="protein sequence ID" value="ETW04597.1"/>
    <property type="molecule type" value="Genomic_DNA"/>
</dbReference>
<dbReference type="AlphaFoldDB" id="A0A024UFD0"/>
<dbReference type="SUPFAM" id="SSF53474">
    <property type="entry name" value="alpha/beta-Hydrolases"/>
    <property type="match status" value="1"/>
</dbReference>
<evidence type="ECO:0000256" key="1">
    <source>
        <dbReference type="SAM" id="Phobius"/>
    </source>
</evidence>
<protein>
    <recommendedName>
        <fullName evidence="2">Peptidase S33 tripeptidyl aminopeptidase-like C-terminal domain-containing protein</fullName>
    </recommendedName>
</protein>
<organism evidence="3">
    <name type="scientific">Aphanomyces invadans</name>
    <dbReference type="NCBI Taxonomy" id="157072"/>
    <lineage>
        <taxon>Eukaryota</taxon>
        <taxon>Sar</taxon>
        <taxon>Stramenopiles</taxon>
        <taxon>Oomycota</taxon>
        <taxon>Saprolegniomycetes</taxon>
        <taxon>Saprolegniales</taxon>
        <taxon>Verrucalvaceae</taxon>
        <taxon>Aphanomyces</taxon>
    </lineage>
</organism>
<dbReference type="GeneID" id="20080853"/>
<keyword evidence="1" id="KW-0812">Transmembrane</keyword>
<dbReference type="STRING" id="157072.A0A024UFD0"/>
<dbReference type="Gene3D" id="3.40.50.1820">
    <property type="entry name" value="alpha/beta hydrolase"/>
    <property type="match status" value="1"/>
</dbReference>
<keyword evidence="1" id="KW-1133">Transmembrane helix</keyword>
<dbReference type="InterPro" id="IPR029058">
    <property type="entry name" value="AB_hydrolase_fold"/>
</dbReference>
<name>A0A024UFD0_9STRA</name>
<evidence type="ECO:0000259" key="2">
    <source>
        <dbReference type="Pfam" id="PF08386"/>
    </source>
</evidence>
<dbReference type="eggNOG" id="ENOG502SA35">
    <property type="taxonomic scope" value="Eukaryota"/>
</dbReference>